<comment type="caution">
    <text evidence="1">The sequence shown here is derived from an EMBL/GenBank/DDBJ whole genome shotgun (WGS) entry which is preliminary data.</text>
</comment>
<reference evidence="1" key="1">
    <citation type="submission" date="2020-04" db="EMBL/GenBank/DDBJ databases">
        <authorList>
            <person name="Alioto T."/>
            <person name="Alioto T."/>
            <person name="Gomez Garrido J."/>
        </authorList>
    </citation>
    <scope>NUCLEOTIDE SEQUENCE</scope>
    <source>
        <strain evidence="1">A484AB</strain>
    </source>
</reference>
<keyword evidence="2" id="KW-1185">Reference proteome</keyword>
<accession>A0A7D9LJJ2</accession>
<name>A0A7D9LJJ2_PARCT</name>
<feature type="non-terminal residue" evidence="1">
    <location>
        <position position="1"/>
    </location>
</feature>
<sequence length="89" mass="10256">EIILPRSSNKQDDARVDIKTIGFWGRQQSSFFDFRVFHPNAPSYRNTSVAAPFRKHELDKKREYGELVREVENSSFTPVFFSTTGGASR</sequence>
<gene>
    <name evidence="1" type="ORF">PACLA_8A046787</name>
</gene>
<dbReference type="Proteomes" id="UP001152795">
    <property type="component" value="Unassembled WGS sequence"/>
</dbReference>
<protein>
    <submittedName>
        <fullName evidence="1">Uncharacterized protein</fullName>
    </submittedName>
</protein>
<dbReference type="AlphaFoldDB" id="A0A7D9LJJ2"/>
<organism evidence="1 2">
    <name type="scientific">Paramuricea clavata</name>
    <name type="common">Red gorgonian</name>
    <name type="synonym">Violescent sea-whip</name>
    <dbReference type="NCBI Taxonomy" id="317549"/>
    <lineage>
        <taxon>Eukaryota</taxon>
        <taxon>Metazoa</taxon>
        <taxon>Cnidaria</taxon>
        <taxon>Anthozoa</taxon>
        <taxon>Octocorallia</taxon>
        <taxon>Malacalcyonacea</taxon>
        <taxon>Plexauridae</taxon>
        <taxon>Paramuricea</taxon>
    </lineage>
</organism>
<dbReference type="OrthoDB" id="8118845at2759"/>
<proteinExistence type="predicted"/>
<dbReference type="EMBL" id="CACRXK020017841">
    <property type="protein sequence ID" value="CAB4031712.1"/>
    <property type="molecule type" value="Genomic_DNA"/>
</dbReference>
<evidence type="ECO:0000313" key="2">
    <source>
        <dbReference type="Proteomes" id="UP001152795"/>
    </source>
</evidence>
<evidence type="ECO:0000313" key="1">
    <source>
        <dbReference type="EMBL" id="CAB4031712.1"/>
    </source>
</evidence>